<comment type="caution">
    <text evidence="2">The sequence shown here is derived from an EMBL/GenBank/DDBJ whole genome shotgun (WGS) entry which is preliminary data.</text>
</comment>
<reference evidence="2" key="1">
    <citation type="journal article" date="2022" name="Med Res Arch">
        <title>Genomic identification of streptococcal strains and relation to clinical characteristics. A substudy to The Partial Oral Treatment of Endocarditis (POET) Trial.</title>
        <authorList>
            <person name="Christensen J."/>
            <person name="Jensen C."/>
            <person name="Dargis R."/>
            <person name="Nielsen X."/>
            <person name="Pries- Heje M."/>
            <person name="Wiingaard C."/>
            <person name="Ihlemann N."/>
            <person name="Gill S."/>
            <person name="Bruun N."/>
            <person name="Elming H."/>
            <person name="Povlsen J."/>
            <person name="Madsen T."/>
            <person name="Jensen K."/>
            <person name="Fuursted K."/>
            <person name="Ostergaard L."/>
            <person name="Christiansen U."/>
            <person name="Rosenvinge F."/>
            <person name="Helweg-Larsen J."/>
            <person name="Fosbol E."/>
            <person name="Kober L."/>
            <person name="Torp-Pedersen C."/>
            <person name="Tonder N."/>
            <person name="Moser C."/>
            <person name="Iversen K."/>
            <person name="Bundgaard H."/>
        </authorList>
    </citation>
    <scope>NUCLEOTIDE SEQUENCE</scope>
    <source>
        <strain evidence="2">K13014465</strain>
    </source>
</reference>
<dbReference type="GO" id="GO:0016779">
    <property type="term" value="F:nucleotidyltransferase activity"/>
    <property type="evidence" value="ECO:0007669"/>
    <property type="project" value="UniProtKB-KW"/>
</dbReference>
<accession>A0AAW5WQ87</accession>
<keyword evidence="2" id="KW-0808">Transferase</keyword>
<protein>
    <submittedName>
        <fullName evidence="2">ThiF family adenylyltransferase</fullName>
    </submittedName>
</protein>
<name>A0AAW5WQ87_STRCR</name>
<dbReference type="Gene3D" id="3.40.50.720">
    <property type="entry name" value="NAD(P)-binding Rossmann-like Domain"/>
    <property type="match status" value="1"/>
</dbReference>
<dbReference type="AlphaFoldDB" id="A0AAW5WQ87"/>
<dbReference type="InterPro" id="IPR000594">
    <property type="entry name" value="ThiF_NAD_FAD-bd"/>
</dbReference>
<evidence type="ECO:0000313" key="2">
    <source>
        <dbReference type="EMBL" id="MCY7222333.1"/>
    </source>
</evidence>
<dbReference type="PANTHER" id="PTHR43267">
    <property type="entry name" value="TRNA THREONYLCARBAMOYLADENOSINE DEHYDRATASE"/>
    <property type="match status" value="1"/>
</dbReference>
<dbReference type="Proteomes" id="UP001208029">
    <property type="component" value="Unassembled WGS sequence"/>
</dbReference>
<dbReference type="RefSeq" id="WP_007520167.1">
    <property type="nucleotide sequence ID" value="NZ_JAKUYZ010000014.1"/>
</dbReference>
<dbReference type="InterPro" id="IPR045886">
    <property type="entry name" value="ThiF/MoeB/HesA"/>
</dbReference>
<dbReference type="GO" id="GO:0008641">
    <property type="term" value="F:ubiquitin-like modifier activating enzyme activity"/>
    <property type="evidence" value="ECO:0007669"/>
    <property type="project" value="InterPro"/>
</dbReference>
<dbReference type="EMBL" id="JAKUYZ010000014">
    <property type="protein sequence ID" value="MCY7222333.1"/>
    <property type="molecule type" value="Genomic_DNA"/>
</dbReference>
<dbReference type="GO" id="GO:0061504">
    <property type="term" value="P:cyclic threonylcarbamoyladenosine biosynthetic process"/>
    <property type="evidence" value="ECO:0007669"/>
    <property type="project" value="TreeGrafter"/>
</dbReference>
<keyword evidence="2" id="KW-0548">Nucleotidyltransferase</keyword>
<organism evidence="2 3">
    <name type="scientific">Streptococcus cristatus</name>
    <dbReference type="NCBI Taxonomy" id="45634"/>
    <lineage>
        <taxon>Bacteria</taxon>
        <taxon>Bacillati</taxon>
        <taxon>Bacillota</taxon>
        <taxon>Bacilli</taxon>
        <taxon>Lactobacillales</taxon>
        <taxon>Streptococcaceae</taxon>
        <taxon>Streptococcus</taxon>
    </lineage>
</organism>
<gene>
    <name evidence="2" type="ORF">MK546_09600</name>
</gene>
<proteinExistence type="predicted"/>
<dbReference type="GO" id="GO:0061503">
    <property type="term" value="F:tRNA threonylcarbamoyladenosine dehydratase"/>
    <property type="evidence" value="ECO:0007669"/>
    <property type="project" value="TreeGrafter"/>
</dbReference>
<feature type="domain" description="THIF-type NAD/FAD binding fold" evidence="1">
    <location>
        <begin position="98"/>
        <end position="289"/>
    </location>
</feature>
<sequence length="304" mass="35434">MRLKDYLLVIPMEDFIYVGYEEGIKFPNTEIISELLSHLKQGIQEEVFYSQYSNHIVKKVIEILEKKNFIVYEEYDKYEDTIFSRNFYYYERFKPTSIELHNKLSKASVCIIGLGGIGGNILQMLMAAGVQSFHLIDFDKVESHNLNRQFLYRVEDIGKYKIDVCKDYIMNFNPKSNIKLYKERIVSLFDLTRILKHVDIDIIIQCGDYPSNINSETLLACKELKVPMISGGVGIDFGFFELLDVEKIEKTKENYMVDNYAVPKGSFGTTNSIIASYMAHDITHYLMGEMYFSKFGRMVIKFPR</sequence>
<dbReference type="SUPFAM" id="SSF69572">
    <property type="entry name" value="Activating enzymes of the ubiquitin-like proteins"/>
    <property type="match status" value="1"/>
</dbReference>
<dbReference type="PANTHER" id="PTHR43267:SF3">
    <property type="entry name" value="THIF PROTEIN"/>
    <property type="match status" value="1"/>
</dbReference>
<dbReference type="InterPro" id="IPR035985">
    <property type="entry name" value="Ubiquitin-activating_enz"/>
</dbReference>
<evidence type="ECO:0000313" key="3">
    <source>
        <dbReference type="Proteomes" id="UP001208029"/>
    </source>
</evidence>
<evidence type="ECO:0000259" key="1">
    <source>
        <dbReference type="Pfam" id="PF00899"/>
    </source>
</evidence>
<dbReference type="Pfam" id="PF00899">
    <property type="entry name" value="ThiF"/>
    <property type="match status" value="1"/>
</dbReference>
<reference evidence="2" key="2">
    <citation type="submission" date="2022-02" db="EMBL/GenBank/DDBJ databases">
        <authorList>
            <person name="Christensen J.J.E."/>
            <person name="Jensen C.S."/>
            <person name="Nielsen X.C."/>
            <person name="Dargis R."/>
        </authorList>
    </citation>
    <scope>NUCLEOTIDE SEQUENCE</scope>
    <source>
        <strain evidence="2">K13014465</strain>
    </source>
</reference>